<dbReference type="EMBL" id="RQGM01000008">
    <property type="protein sequence ID" value="TGL89035.1"/>
    <property type="molecule type" value="Genomic_DNA"/>
</dbReference>
<gene>
    <name evidence="1" type="ORF">EHQ83_02285</name>
</gene>
<comment type="caution">
    <text evidence="1">The sequence shown here is derived from an EMBL/GenBank/DDBJ whole genome shotgun (WGS) entry which is preliminary data.</text>
</comment>
<sequence>MEEAESIGQVPVTPIKDAQTKFSAIAPIKISPLPFFQRNILSIGRKPMRNWKKKKPEDSFKEYSGFRVVRRFITGIINPF</sequence>
<evidence type="ECO:0000313" key="2">
    <source>
        <dbReference type="Proteomes" id="UP000297613"/>
    </source>
</evidence>
<name>A0A6N4QUX8_9LEPT</name>
<proteinExistence type="predicted"/>
<evidence type="ECO:0000313" key="1">
    <source>
        <dbReference type="EMBL" id="TGL89035.1"/>
    </source>
</evidence>
<dbReference type="AlphaFoldDB" id="A0A6N4QUX8"/>
<reference evidence="1 2" key="1">
    <citation type="journal article" date="2019" name="PLoS Negl. Trop. Dis.">
        <title>Revisiting the worldwide diversity of Leptospira species in the environment.</title>
        <authorList>
            <person name="Vincent A.T."/>
            <person name="Schiettekatte O."/>
            <person name="Bourhy P."/>
            <person name="Veyrier F.J."/>
            <person name="Picardeau M."/>
        </authorList>
    </citation>
    <scope>NUCLEOTIDE SEQUENCE [LARGE SCALE GENOMIC DNA]</scope>
    <source>
        <strain evidence="1 2">201702445</strain>
    </source>
</reference>
<protein>
    <submittedName>
        <fullName evidence="1">Uncharacterized protein</fullName>
    </submittedName>
</protein>
<organism evidence="1 2">
    <name type="scientific">Leptospira yasudae</name>
    <dbReference type="NCBI Taxonomy" id="2202201"/>
    <lineage>
        <taxon>Bacteria</taxon>
        <taxon>Pseudomonadati</taxon>
        <taxon>Spirochaetota</taxon>
        <taxon>Spirochaetia</taxon>
        <taxon>Leptospirales</taxon>
        <taxon>Leptospiraceae</taxon>
        <taxon>Leptospira</taxon>
    </lineage>
</organism>
<accession>A0A6N4QUX8</accession>
<dbReference type="Proteomes" id="UP000297613">
    <property type="component" value="Unassembled WGS sequence"/>
</dbReference>